<evidence type="ECO:0000256" key="1">
    <source>
        <dbReference type="ARBA" id="ARBA00009764"/>
    </source>
</evidence>
<keyword evidence="7" id="KW-0964">Secreted</keyword>
<evidence type="ECO:0000256" key="6">
    <source>
        <dbReference type="ARBA" id="ARBA00025175"/>
    </source>
</evidence>
<dbReference type="GO" id="GO:0007155">
    <property type="term" value="P:cell adhesion"/>
    <property type="evidence" value="ECO:0007669"/>
    <property type="project" value="InterPro"/>
</dbReference>
<dbReference type="AlphaFoldDB" id="A0A085A7F2"/>
<comment type="function">
    <text evidence="6">Required for the morphogenesis and for the elongation of the flagellar filament by facilitating polymerization of the flagellin monomers at the tip of growing filament. Forms a capping structure, which prevents flagellin subunits (transported through the central channel of the flagellum) from leaking out without polymerization at the distal end.</text>
</comment>
<proteinExistence type="inferred from homology"/>
<comment type="similarity">
    <text evidence="1 7">Belongs to the FliD family.</text>
</comment>
<organism evidence="10 11">
    <name type="scientific">Trabulsiella guamensis ATCC 49490</name>
    <dbReference type="NCBI Taxonomy" id="1005994"/>
    <lineage>
        <taxon>Bacteria</taxon>
        <taxon>Pseudomonadati</taxon>
        <taxon>Pseudomonadota</taxon>
        <taxon>Gammaproteobacteria</taxon>
        <taxon>Enterobacterales</taxon>
        <taxon>Enterobacteriaceae</taxon>
        <taxon>Trabulsiella</taxon>
    </lineage>
</organism>
<keyword evidence="10" id="KW-0966">Cell projection</keyword>
<evidence type="ECO:0000256" key="5">
    <source>
        <dbReference type="ARBA" id="ARBA00023143"/>
    </source>
</evidence>
<evidence type="ECO:0000256" key="4">
    <source>
        <dbReference type="ARBA" id="ARBA00023054"/>
    </source>
</evidence>
<feature type="domain" description="Flagellar hook-associated protein 2 C-terminal" evidence="9">
    <location>
        <begin position="223"/>
        <end position="451"/>
    </location>
</feature>
<comment type="function">
    <text evidence="7">Required for morphogenesis and for the elongation of the flagellar filament by facilitating polymerization of the flagellin monomers at the tip of growing filament. Forms a capping structure, which prevents flagellin subunits (transported through the central channel of the flagellum) from leaking out without polymerization at the distal end.</text>
</comment>
<evidence type="ECO:0000256" key="3">
    <source>
        <dbReference type="ARBA" id="ARBA00016246"/>
    </source>
</evidence>
<dbReference type="InterPro" id="IPR003481">
    <property type="entry name" value="FliD_N"/>
</dbReference>
<evidence type="ECO:0000313" key="10">
    <source>
        <dbReference type="EMBL" id="KFC06147.1"/>
    </source>
</evidence>
<dbReference type="InterPro" id="IPR040026">
    <property type="entry name" value="FliD"/>
</dbReference>
<keyword evidence="5 7" id="KW-0975">Bacterial flagellum</keyword>
<dbReference type="Proteomes" id="UP000028630">
    <property type="component" value="Unassembled WGS sequence"/>
</dbReference>
<evidence type="ECO:0000259" key="8">
    <source>
        <dbReference type="Pfam" id="PF02465"/>
    </source>
</evidence>
<dbReference type="GO" id="GO:0009424">
    <property type="term" value="C:bacterial-type flagellum hook"/>
    <property type="evidence" value="ECO:0007669"/>
    <property type="project" value="UniProtKB-UniRule"/>
</dbReference>
<evidence type="ECO:0000313" key="11">
    <source>
        <dbReference type="Proteomes" id="UP000028630"/>
    </source>
</evidence>
<evidence type="ECO:0000256" key="2">
    <source>
        <dbReference type="ARBA" id="ARBA00011255"/>
    </source>
</evidence>
<dbReference type="EMBL" id="JMTB01000085">
    <property type="protein sequence ID" value="KFC06147.1"/>
    <property type="molecule type" value="Genomic_DNA"/>
</dbReference>
<name>A0A085A7F2_9ENTR</name>
<gene>
    <name evidence="10" type="ORF">GTGU_02664</name>
</gene>
<keyword evidence="10" id="KW-0969">Cilium</keyword>
<comment type="caution">
    <text evidence="10">The sequence shown here is derived from an EMBL/GenBank/DDBJ whole genome shotgun (WGS) entry which is preliminary data.</text>
</comment>
<dbReference type="NCBIfam" id="NF005955">
    <property type="entry name" value="PRK08032.1"/>
    <property type="match status" value="1"/>
</dbReference>
<evidence type="ECO:0000256" key="7">
    <source>
        <dbReference type="RuleBase" id="RU362066"/>
    </source>
</evidence>
<dbReference type="eggNOG" id="COG1345">
    <property type="taxonomic scope" value="Bacteria"/>
</dbReference>
<protein>
    <recommendedName>
        <fullName evidence="3 7">Flagellar hook-associated protein 2</fullName>
        <shortName evidence="7">HAP2</shortName>
    </recommendedName>
    <alternativeName>
        <fullName evidence="7">Flagellar cap protein</fullName>
    </alternativeName>
</protein>
<evidence type="ECO:0000259" key="9">
    <source>
        <dbReference type="Pfam" id="PF07195"/>
    </source>
</evidence>
<dbReference type="PANTHER" id="PTHR30288:SF0">
    <property type="entry name" value="FLAGELLAR HOOK-ASSOCIATED PROTEIN 2"/>
    <property type="match status" value="1"/>
</dbReference>
<dbReference type="GO" id="GO:0009421">
    <property type="term" value="C:bacterial-type flagellum filament cap"/>
    <property type="evidence" value="ECO:0007669"/>
    <property type="project" value="InterPro"/>
</dbReference>
<keyword evidence="10" id="KW-0282">Flagellum</keyword>
<feature type="domain" description="Flagellar hook-associated protein 2 N-terminal" evidence="8">
    <location>
        <begin position="11"/>
        <end position="106"/>
    </location>
</feature>
<comment type="subcellular location">
    <subcellularLocation>
        <location evidence="7">Secreted</location>
    </subcellularLocation>
    <subcellularLocation>
        <location evidence="7">Bacterial flagellum</location>
    </subcellularLocation>
</comment>
<comment type="subunit">
    <text evidence="2 7">Homopentamer.</text>
</comment>
<accession>A0A085A7F2</accession>
<dbReference type="GO" id="GO:0005576">
    <property type="term" value="C:extracellular region"/>
    <property type="evidence" value="ECO:0007669"/>
    <property type="project" value="UniProtKB-SubCell"/>
</dbReference>
<dbReference type="Pfam" id="PF02465">
    <property type="entry name" value="FliD_N"/>
    <property type="match status" value="1"/>
</dbReference>
<dbReference type="OrthoDB" id="5980200at2"/>
<keyword evidence="4 7" id="KW-0175">Coiled coil</keyword>
<feature type="coiled-coil region" evidence="7">
    <location>
        <begin position="408"/>
        <end position="439"/>
    </location>
</feature>
<dbReference type="Pfam" id="PF07195">
    <property type="entry name" value="FliD_C"/>
    <property type="match status" value="1"/>
</dbReference>
<keyword evidence="11" id="KW-1185">Reference proteome</keyword>
<dbReference type="PANTHER" id="PTHR30288">
    <property type="entry name" value="FLAGELLAR CAP/ASSEMBLY PROTEIN FLID"/>
    <property type="match status" value="1"/>
</dbReference>
<reference evidence="11" key="1">
    <citation type="submission" date="2014-05" db="EMBL/GenBank/DDBJ databases">
        <title>ATOL: Assembling a taxonomically balanced genome-scale reconstruction of the evolutionary history of the Enterobacteriaceae.</title>
        <authorList>
            <person name="Plunkett G. III"/>
            <person name="Neeno-Eckwall E.C."/>
            <person name="Glasner J.D."/>
            <person name="Perna N.T."/>
        </authorList>
    </citation>
    <scope>NUCLEOTIDE SEQUENCE [LARGE SCALE GENOMIC DNA]</scope>
    <source>
        <strain evidence="11">ATCC 49490</strain>
    </source>
</reference>
<dbReference type="InterPro" id="IPR010809">
    <property type="entry name" value="FliD_C"/>
</dbReference>
<dbReference type="GO" id="GO:0071973">
    <property type="term" value="P:bacterial-type flagellum-dependent cell motility"/>
    <property type="evidence" value="ECO:0007669"/>
    <property type="project" value="TreeGrafter"/>
</dbReference>
<sequence>MVGISTLGVGSGLDLNGILEKIDKAERKSLEPISKQQAINTAKLSAYGTLRTSFQAFLAANEKLVSSDIYTSTKASAISSSISVDAGADAIPGKYIVNVLQLAEPQTLTSIVKKDIQALNGNNAIQRTLKFICGDGNEKKIVINKDQTSLTAIRDAINKSDCNFSANLIKVSENGFRLSLTAKKTGVENALKSIEVVGDDLLNQFIGFNSNGQQSGMVQSIVAQNAKFTVNNVDIENSSNTIKNAIEGVTLTLNEQSGQNHTITVTRDNDRTCSAIEEWVDAYNSLQDSIASLTRYNPVAPGKMQDSNNGVLFGDGTLRIIHSQLMNIITTGSGSSVYKSLSQVGISLIPDNGKLQLDTKKLNNIITDKHDEIKYVFAGNSIASGIATTLTGKLTNALSNEGILQSATESINKKINTLNEQYTNANKKIDDDIARYKSQFIRLDKMLSKMNGTSSFLMMQLNNFKK</sequence>
<dbReference type="RefSeq" id="WP_038157770.1">
    <property type="nucleotide sequence ID" value="NZ_JMTB01000085.1"/>
</dbReference>